<reference evidence="2 3" key="1">
    <citation type="submission" date="2019-10" db="EMBL/GenBank/DDBJ databases">
        <title>Genome sequence of Luteimicrobium xylanilyticum HY-24.</title>
        <authorList>
            <person name="Kim D.Y."/>
            <person name="Park H.-Y."/>
        </authorList>
    </citation>
    <scope>NUCLEOTIDE SEQUENCE [LARGE SCALE GENOMIC DNA]</scope>
    <source>
        <strain evidence="2 3">HY-24</strain>
    </source>
</reference>
<protein>
    <submittedName>
        <fullName evidence="2">Uncharacterized protein</fullName>
    </submittedName>
</protein>
<keyword evidence="1" id="KW-0472">Membrane</keyword>
<dbReference type="Proteomes" id="UP000326702">
    <property type="component" value="Chromosome"/>
</dbReference>
<evidence type="ECO:0000313" key="3">
    <source>
        <dbReference type="Proteomes" id="UP000326702"/>
    </source>
</evidence>
<feature type="transmembrane region" description="Helical" evidence="1">
    <location>
        <begin position="139"/>
        <end position="163"/>
    </location>
</feature>
<dbReference type="EMBL" id="CP045529">
    <property type="protein sequence ID" value="QFU97722.1"/>
    <property type="molecule type" value="Genomic_DNA"/>
</dbReference>
<feature type="transmembrane region" description="Helical" evidence="1">
    <location>
        <begin position="29"/>
        <end position="48"/>
    </location>
</feature>
<keyword evidence="1" id="KW-1133">Transmembrane helix</keyword>
<accession>A0A5P9Q9I4</accession>
<dbReference type="RefSeq" id="WP_036951819.1">
    <property type="nucleotide sequence ID" value="NZ_BAABIH010000012.1"/>
</dbReference>
<keyword evidence="1" id="KW-0812">Transmembrane</keyword>
<feature type="transmembrane region" description="Helical" evidence="1">
    <location>
        <begin position="102"/>
        <end position="127"/>
    </location>
</feature>
<proteinExistence type="predicted"/>
<gene>
    <name evidence="2" type="ORF">KDY119_01221</name>
</gene>
<feature type="transmembrane region" description="Helical" evidence="1">
    <location>
        <begin position="60"/>
        <end position="81"/>
    </location>
</feature>
<organism evidence="2 3">
    <name type="scientific">Luteimicrobium xylanilyticum</name>
    <dbReference type="NCBI Taxonomy" id="1133546"/>
    <lineage>
        <taxon>Bacteria</taxon>
        <taxon>Bacillati</taxon>
        <taxon>Actinomycetota</taxon>
        <taxon>Actinomycetes</taxon>
        <taxon>Micrococcales</taxon>
        <taxon>Luteimicrobium</taxon>
    </lineage>
</organism>
<keyword evidence="3" id="KW-1185">Reference proteome</keyword>
<evidence type="ECO:0000313" key="2">
    <source>
        <dbReference type="EMBL" id="QFU97722.1"/>
    </source>
</evidence>
<dbReference type="AlphaFoldDB" id="A0A5P9Q9I4"/>
<name>A0A5P9Q9I4_9MICO</name>
<evidence type="ECO:0000256" key="1">
    <source>
        <dbReference type="SAM" id="Phobius"/>
    </source>
</evidence>
<dbReference type="KEGG" id="lxl:KDY119_01221"/>
<sequence length="190" mass="20291">MLRALVELFARHWQGLSNLQNHSGGAPRWVTRAVLYGAPVMAAGVAIWQSWGVRSVADTLIAAFSLLTGVLIAVFAQIAGWRTRLDDRASDRPVSEAPARRAVDATAAHALVGVVACCLATGTSVLAKVEIPPERVWSGLSVGLALYVALLILLIVGTVFGAYQDNVDPAVREADDDLQRPESRELRIAA</sequence>